<protein>
    <submittedName>
        <fullName evidence="1">Oidioi.mRNA.OKI2018_I69.XSR.g14253.t1.cds</fullName>
    </submittedName>
</protein>
<dbReference type="Proteomes" id="UP001158576">
    <property type="component" value="Chromosome XSR"/>
</dbReference>
<sequence>MITAIVHYLEIVGMLLRIAEILRKMPIVSSFYRTMRPTSDNKHFFLKCGALGLTGGHALVAFMVNFEVENEREQRKMGLMRTLTRNDPESSLESIKEKRKGYDIPEEISISEFFSFLLIKNEGKELLDSLGQLNPLTWTGHVFGRGHELMRRHRAGTEKRGILPSSFCDQSAASSSGFLNAVLCKRI</sequence>
<keyword evidence="2" id="KW-1185">Reference proteome</keyword>
<evidence type="ECO:0000313" key="2">
    <source>
        <dbReference type="Proteomes" id="UP001158576"/>
    </source>
</evidence>
<dbReference type="EMBL" id="OU015569">
    <property type="protein sequence ID" value="CAG5095592.1"/>
    <property type="molecule type" value="Genomic_DNA"/>
</dbReference>
<organism evidence="1 2">
    <name type="scientific">Oikopleura dioica</name>
    <name type="common">Tunicate</name>
    <dbReference type="NCBI Taxonomy" id="34765"/>
    <lineage>
        <taxon>Eukaryota</taxon>
        <taxon>Metazoa</taxon>
        <taxon>Chordata</taxon>
        <taxon>Tunicata</taxon>
        <taxon>Appendicularia</taxon>
        <taxon>Copelata</taxon>
        <taxon>Oikopleuridae</taxon>
        <taxon>Oikopleura</taxon>
    </lineage>
</organism>
<reference evidence="1 2" key="1">
    <citation type="submission" date="2021-04" db="EMBL/GenBank/DDBJ databases">
        <authorList>
            <person name="Bliznina A."/>
        </authorList>
    </citation>
    <scope>NUCLEOTIDE SEQUENCE [LARGE SCALE GENOMIC DNA]</scope>
</reference>
<gene>
    <name evidence="1" type="ORF">OKIOD_LOCUS5811</name>
</gene>
<proteinExistence type="predicted"/>
<evidence type="ECO:0000313" key="1">
    <source>
        <dbReference type="EMBL" id="CAG5095592.1"/>
    </source>
</evidence>
<name>A0ABN7SD60_OIKDI</name>
<accession>A0ABN7SD60</accession>